<dbReference type="SUPFAM" id="SSF53474">
    <property type="entry name" value="alpha/beta-Hydrolases"/>
    <property type="match status" value="1"/>
</dbReference>
<evidence type="ECO:0000256" key="1">
    <source>
        <dbReference type="ARBA" id="ARBA00022801"/>
    </source>
</evidence>
<reference evidence="4 5" key="1">
    <citation type="submission" date="2017-12" db="EMBL/GenBank/DDBJ databases">
        <authorList>
            <person name="Hurst M.R.H."/>
        </authorList>
    </citation>
    <scope>NUCLEOTIDE SEQUENCE [LARGE SCALE GENOMIC DNA]</scope>
    <source>
        <strain evidence="4 5">SY-3-19</strain>
    </source>
</reference>
<dbReference type="OrthoDB" id="339159at2"/>
<dbReference type="Pfam" id="PF03403">
    <property type="entry name" value="PAF-AH_p_II"/>
    <property type="match status" value="1"/>
</dbReference>
<proteinExistence type="predicted"/>
<keyword evidence="2" id="KW-0442">Lipid degradation</keyword>
<keyword evidence="5" id="KW-1185">Reference proteome</keyword>
<protein>
    <recommendedName>
        <fullName evidence="6">Acetylhydrolase</fullName>
    </recommendedName>
</protein>
<accession>A0A2S7K1J9</accession>
<evidence type="ECO:0008006" key="6">
    <source>
        <dbReference type="Google" id="ProtNLM"/>
    </source>
</evidence>
<keyword evidence="3" id="KW-0443">Lipid metabolism</keyword>
<dbReference type="AlphaFoldDB" id="A0A2S7K1J9"/>
<organism evidence="4 5">
    <name type="scientific">Hyphococcus luteus</name>
    <dbReference type="NCBI Taxonomy" id="2058213"/>
    <lineage>
        <taxon>Bacteria</taxon>
        <taxon>Pseudomonadati</taxon>
        <taxon>Pseudomonadota</taxon>
        <taxon>Alphaproteobacteria</taxon>
        <taxon>Parvularculales</taxon>
        <taxon>Parvularculaceae</taxon>
        <taxon>Hyphococcus</taxon>
    </lineage>
</organism>
<sequence length="406" mass="43924">MVNKFVDNLISRAKVRQAQNKRRIPPPFDGPCRRLVSGGAPPKTCAGKIAWEGPLPAYRSIRSAILLASFALALSGCAIARAGDAGAAKASEAQSHPDNDYSAPGPYRALVRYDVWTDEERGRDIKVKLYAPETDEPAPVVIFSHGLGGSVEAAPYFGKQLSSHGFLVIYIQHPGSDAEVWRGKRGRAAILAALRKATKKPATTINRYNDVPFVIDEIEARTVSGDLNADVSRIGIAGHSFGAHTVLALLGRRYQGIGEVGDFKEPRLRAGMALSPPSPGPRVKPDDYDFVYGAIDRPILHVTGTEDANPLDESDAPINRTIPFAEIDGAPQYLLVFDGADHAVFGGASGPRAKAWYPDIRTRTAVAATAFFDAYLKHDEEARAWLDGPSAKEAFAEGARFERRRP</sequence>
<evidence type="ECO:0000256" key="2">
    <source>
        <dbReference type="ARBA" id="ARBA00022963"/>
    </source>
</evidence>
<gene>
    <name evidence="4" type="ORF">CW354_18815</name>
</gene>
<dbReference type="PANTHER" id="PTHR10272">
    <property type="entry name" value="PLATELET-ACTIVATING FACTOR ACETYLHYDROLASE"/>
    <property type="match status" value="1"/>
</dbReference>
<dbReference type="GO" id="GO:0003847">
    <property type="term" value="F:1-alkyl-2-acetylglycerophosphocholine esterase activity"/>
    <property type="evidence" value="ECO:0007669"/>
    <property type="project" value="TreeGrafter"/>
</dbReference>
<dbReference type="Gene3D" id="3.40.50.1820">
    <property type="entry name" value="alpha/beta hydrolase"/>
    <property type="match status" value="1"/>
</dbReference>
<dbReference type="EMBL" id="PJCH01000015">
    <property type="protein sequence ID" value="PQA86384.1"/>
    <property type="molecule type" value="Genomic_DNA"/>
</dbReference>
<dbReference type="GO" id="GO:0016042">
    <property type="term" value="P:lipid catabolic process"/>
    <property type="evidence" value="ECO:0007669"/>
    <property type="project" value="UniProtKB-KW"/>
</dbReference>
<evidence type="ECO:0000256" key="3">
    <source>
        <dbReference type="ARBA" id="ARBA00023098"/>
    </source>
</evidence>
<keyword evidence="1" id="KW-0378">Hydrolase</keyword>
<dbReference type="InterPro" id="IPR029058">
    <property type="entry name" value="AB_hydrolase_fold"/>
</dbReference>
<evidence type="ECO:0000313" key="4">
    <source>
        <dbReference type="EMBL" id="PQA86384.1"/>
    </source>
</evidence>
<evidence type="ECO:0000313" key="5">
    <source>
        <dbReference type="Proteomes" id="UP000239504"/>
    </source>
</evidence>
<dbReference type="PANTHER" id="PTHR10272:SF0">
    <property type="entry name" value="PLATELET-ACTIVATING FACTOR ACETYLHYDROLASE"/>
    <property type="match status" value="1"/>
</dbReference>
<comment type="caution">
    <text evidence="4">The sequence shown here is derived from an EMBL/GenBank/DDBJ whole genome shotgun (WGS) entry which is preliminary data.</text>
</comment>
<dbReference type="Proteomes" id="UP000239504">
    <property type="component" value="Unassembled WGS sequence"/>
</dbReference>
<name>A0A2S7K1J9_9PROT</name>